<gene>
    <name evidence="1" type="primary">sepF</name>
    <name evidence="1" type="ORF">OU421_05740</name>
</gene>
<sequence length="126" mass="13728">MAKFLDSILGRGSSSAAESDYMELDLASFESVSGDASPASMYVRIATITDLKDTPRVKDEIYNGNIVIVDVSRLKMDKITYERVLKDLRAVAHDINGDIVGLGDQKYVILTPMSVKISREKIGGGV</sequence>
<organism evidence="1 2">
    <name type="scientific">Methanogenium organophilum</name>
    <dbReference type="NCBI Taxonomy" id="2199"/>
    <lineage>
        <taxon>Archaea</taxon>
        <taxon>Methanobacteriati</taxon>
        <taxon>Methanobacteriota</taxon>
        <taxon>Stenosarchaea group</taxon>
        <taxon>Methanomicrobia</taxon>
        <taxon>Methanomicrobiales</taxon>
        <taxon>Methanomicrobiaceae</taxon>
        <taxon>Methanogenium</taxon>
    </lineage>
</organism>
<dbReference type="RefSeq" id="WP_268187650.1">
    <property type="nucleotide sequence ID" value="NZ_CP113361.1"/>
</dbReference>
<dbReference type="Pfam" id="PF04472">
    <property type="entry name" value="SepF"/>
    <property type="match status" value="1"/>
</dbReference>
<reference evidence="1" key="1">
    <citation type="submission" date="2022-11" db="EMBL/GenBank/DDBJ databases">
        <title>Complete genome sequence of Methanogenium organophilum DSM 3596.</title>
        <authorList>
            <person name="Chen S.-C."/>
            <person name="Lai S.-J."/>
            <person name="You Y.-T."/>
        </authorList>
    </citation>
    <scope>NUCLEOTIDE SEQUENCE</scope>
    <source>
        <strain evidence="1">DSM 3596</strain>
    </source>
</reference>
<dbReference type="Proteomes" id="UP001163096">
    <property type="component" value="Chromosome"/>
</dbReference>
<accession>A0A9X9S5Z3</accession>
<dbReference type="GO" id="GO:0051301">
    <property type="term" value="P:cell division"/>
    <property type="evidence" value="ECO:0007669"/>
    <property type="project" value="UniProtKB-KW"/>
</dbReference>
<dbReference type="InterPro" id="IPR007561">
    <property type="entry name" value="Cell_div_SepF/SepF-rel"/>
</dbReference>
<protein>
    <submittedName>
        <fullName evidence="1">Cell division protein SepF</fullName>
    </submittedName>
</protein>
<dbReference type="Gene3D" id="3.30.110.150">
    <property type="entry name" value="SepF-like protein"/>
    <property type="match status" value="1"/>
</dbReference>
<dbReference type="AlphaFoldDB" id="A0A9X9S5Z3"/>
<proteinExistence type="predicted"/>
<keyword evidence="1" id="KW-0131">Cell cycle</keyword>
<keyword evidence="1" id="KW-0132">Cell division</keyword>
<dbReference type="EMBL" id="CP113361">
    <property type="protein sequence ID" value="WAI02373.1"/>
    <property type="molecule type" value="Genomic_DNA"/>
</dbReference>
<dbReference type="InterPro" id="IPR038594">
    <property type="entry name" value="SepF-like_sf"/>
</dbReference>
<dbReference type="KEGG" id="mou:OU421_05740"/>
<evidence type="ECO:0000313" key="1">
    <source>
        <dbReference type="EMBL" id="WAI02373.1"/>
    </source>
</evidence>
<dbReference type="InterPro" id="IPR012426">
    <property type="entry name" value="SepF_arc"/>
</dbReference>
<evidence type="ECO:0000313" key="2">
    <source>
        <dbReference type="Proteomes" id="UP001163096"/>
    </source>
</evidence>
<dbReference type="PIRSF" id="PIRSF019313">
    <property type="entry name" value="UCP019313"/>
    <property type="match status" value="1"/>
</dbReference>
<keyword evidence="2" id="KW-1185">Reference proteome</keyword>
<name>A0A9X9S5Z3_METOG</name>
<dbReference type="GeneID" id="76834584"/>